<dbReference type="Proteomes" id="UP000276133">
    <property type="component" value="Unassembled WGS sequence"/>
</dbReference>
<name>A0A3M7PR46_BRAPC</name>
<dbReference type="AlphaFoldDB" id="A0A3M7PR46"/>
<accession>A0A3M7PR46</accession>
<proteinExistence type="predicted"/>
<keyword evidence="2" id="KW-1185">Reference proteome</keyword>
<comment type="caution">
    <text evidence="1">The sequence shown here is derived from an EMBL/GenBank/DDBJ whole genome shotgun (WGS) entry which is preliminary data.</text>
</comment>
<sequence>MDLEQKEMNLSLKLEAGQAAGYFDFVHCATEIKYRNNFEMMSDRLRPVLARNLDQFMSRPDLLGRLVPFFQLVLSSSEMVKFDEDLMYLCFWRFDVLFWLVECQCGSY</sequence>
<dbReference type="EMBL" id="REGN01009393">
    <property type="protein sequence ID" value="RNA01251.1"/>
    <property type="molecule type" value="Genomic_DNA"/>
</dbReference>
<evidence type="ECO:0000313" key="2">
    <source>
        <dbReference type="Proteomes" id="UP000276133"/>
    </source>
</evidence>
<reference evidence="1 2" key="1">
    <citation type="journal article" date="2018" name="Sci. Rep.">
        <title>Genomic signatures of local adaptation to the degree of environmental predictability in rotifers.</title>
        <authorList>
            <person name="Franch-Gras L."/>
            <person name="Hahn C."/>
            <person name="Garcia-Roger E.M."/>
            <person name="Carmona M.J."/>
            <person name="Serra M."/>
            <person name="Gomez A."/>
        </authorList>
    </citation>
    <scope>NUCLEOTIDE SEQUENCE [LARGE SCALE GENOMIC DNA]</scope>
    <source>
        <strain evidence="1">HYR1</strain>
    </source>
</reference>
<organism evidence="1 2">
    <name type="scientific">Brachionus plicatilis</name>
    <name type="common">Marine rotifer</name>
    <name type="synonym">Brachionus muelleri</name>
    <dbReference type="NCBI Taxonomy" id="10195"/>
    <lineage>
        <taxon>Eukaryota</taxon>
        <taxon>Metazoa</taxon>
        <taxon>Spiralia</taxon>
        <taxon>Gnathifera</taxon>
        <taxon>Rotifera</taxon>
        <taxon>Eurotatoria</taxon>
        <taxon>Monogononta</taxon>
        <taxon>Pseudotrocha</taxon>
        <taxon>Ploima</taxon>
        <taxon>Brachionidae</taxon>
        <taxon>Brachionus</taxon>
    </lineage>
</organism>
<protein>
    <submittedName>
        <fullName evidence="1">Uncharacterized protein</fullName>
    </submittedName>
</protein>
<evidence type="ECO:0000313" key="1">
    <source>
        <dbReference type="EMBL" id="RNA01251.1"/>
    </source>
</evidence>
<gene>
    <name evidence="1" type="ORF">BpHYR1_041226</name>
</gene>